<protein>
    <submittedName>
        <fullName evidence="1">Uncharacterized protein</fullName>
    </submittedName>
</protein>
<evidence type="ECO:0000313" key="1">
    <source>
        <dbReference type="EMBL" id="KYC53807.1"/>
    </source>
</evidence>
<name>A0A150J997_9EURY</name>
<gene>
    <name evidence="1" type="ORF">AMQ22_00006</name>
</gene>
<proteinExistence type="predicted"/>
<dbReference type="AlphaFoldDB" id="A0A150J997"/>
<organism evidence="1 2">
    <name type="scientific">Candidatus Methanofastidiosum methylothiophilum</name>
    <dbReference type="NCBI Taxonomy" id="1705564"/>
    <lineage>
        <taxon>Archaea</taxon>
        <taxon>Methanobacteriati</taxon>
        <taxon>Methanobacteriota</taxon>
        <taxon>Stenosarchaea group</taxon>
        <taxon>Candidatus Methanofastidiosia</taxon>
        <taxon>Candidatus Methanofastidiosales</taxon>
        <taxon>Candidatus Methanofastidiosaceae</taxon>
        <taxon>Candidatus Methanofastidiosum</taxon>
    </lineage>
</organism>
<dbReference type="EMBL" id="LNGC01000001">
    <property type="protein sequence ID" value="KYC53807.1"/>
    <property type="molecule type" value="Genomic_DNA"/>
</dbReference>
<evidence type="ECO:0000313" key="2">
    <source>
        <dbReference type="Proteomes" id="UP000075398"/>
    </source>
</evidence>
<comment type="caution">
    <text evidence="1">The sequence shown here is derived from an EMBL/GenBank/DDBJ whole genome shotgun (WGS) entry which is preliminary data.</text>
</comment>
<dbReference type="Proteomes" id="UP000075398">
    <property type="component" value="Unassembled WGS sequence"/>
</dbReference>
<accession>A0A150J997</accession>
<reference evidence="1 2" key="1">
    <citation type="journal article" date="2016" name="ISME J.">
        <title>Chasing the elusive Euryarchaeota class WSA2: genomes reveal a uniquely fastidious methyl-reducing methanogen.</title>
        <authorList>
            <person name="Nobu M.K."/>
            <person name="Narihiro T."/>
            <person name="Kuroda K."/>
            <person name="Mei R."/>
            <person name="Liu W.T."/>
        </authorList>
    </citation>
    <scope>NUCLEOTIDE SEQUENCE [LARGE SCALE GENOMIC DNA]</scope>
    <source>
        <strain evidence="1">U1lsi0528_Bin055</strain>
    </source>
</reference>
<sequence length="70" mass="8363">MFMILDKKKLEIFYSDHYKKITEIQKEVGFHPSYNCHILFDDTGMLAIENSCGELRYSGDYMLIEYIKED</sequence>